<reference evidence="1" key="1">
    <citation type="submission" date="2016-03" db="EMBL/GenBank/DDBJ databases">
        <title>Mechanisms controlling the formation of the plant cell surface in tip-growing cells are functionally conserved among land plants.</title>
        <authorList>
            <person name="Honkanen S."/>
            <person name="Jones V.A."/>
            <person name="Morieri G."/>
            <person name="Champion C."/>
            <person name="Hetherington A.J."/>
            <person name="Kelly S."/>
            <person name="Saint-Marcoux D."/>
            <person name="Proust H."/>
            <person name="Prescott H."/>
            <person name="Dolan L."/>
        </authorList>
    </citation>
    <scope>NUCLEOTIDE SEQUENCE [LARGE SCALE GENOMIC DNA]</scope>
    <source>
        <tissue evidence="1">Whole gametophyte</tissue>
    </source>
</reference>
<sequence length="116" mass="13181">MWIAFVGMYRQSLFSQSFLTKRLISEGTVTRRLIPDRHAKPTCTAEYESEGTNHVWMMLAVRDSKKVNNGDNARGEARNLVGFDLTIAIYDVDQEQMRGGYPDPCEFVSVLLPAHL</sequence>
<comment type="caution">
    <text evidence="1">The sequence shown here is derived from an EMBL/GenBank/DDBJ whole genome shotgun (WGS) entry which is preliminary data.</text>
</comment>
<proteinExistence type="predicted"/>
<dbReference type="AlphaFoldDB" id="A0A176VHJ7"/>
<evidence type="ECO:0000313" key="2">
    <source>
        <dbReference type="Proteomes" id="UP000077202"/>
    </source>
</evidence>
<evidence type="ECO:0000313" key="1">
    <source>
        <dbReference type="EMBL" id="OAE20409.1"/>
    </source>
</evidence>
<dbReference type="Proteomes" id="UP000077202">
    <property type="component" value="Unassembled WGS sequence"/>
</dbReference>
<accession>A0A176VHJ7</accession>
<keyword evidence="2" id="KW-1185">Reference proteome</keyword>
<organism evidence="1 2">
    <name type="scientific">Marchantia polymorpha subsp. ruderalis</name>
    <dbReference type="NCBI Taxonomy" id="1480154"/>
    <lineage>
        <taxon>Eukaryota</taxon>
        <taxon>Viridiplantae</taxon>
        <taxon>Streptophyta</taxon>
        <taxon>Embryophyta</taxon>
        <taxon>Marchantiophyta</taxon>
        <taxon>Marchantiopsida</taxon>
        <taxon>Marchantiidae</taxon>
        <taxon>Marchantiales</taxon>
        <taxon>Marchantiaceae</taxon>
        <taxon>Marchantia</taxon>
    </lineage>
</organism>
<protein>
    <submittedName>
        <fullName evidence="1">Uncharacterized protein</fullName>
    </submittedName>
</protein>
<dbReference type="EMBL" id="LVLJ01003617">
    <property type="protein sequence ID" value="OAE20409.1"/>
    <property type="molecule type" value="Genomic_DNA"/>
</dbReference>
<gene>
    <name evidence="1" type="ORF">AXG93_4905s1090</name>
</gene>
<name>A0A176VHJ7_MARPO</name>